<comment type="caution">
    <text evidence="1">The sequence shown here is derived from an EMBL/GenBank/DDBJ whole genome shotgun (WGS) entry which is preliminary data.</text>
</comment>
<keyword evidence="2" id="KW-1185">Reference proteome</keyword>
<dbReference type="AlphaFoldDB" id="A0A4R5CAK3"/>
<gene>
    <name evidence="1" type="ORF">E0F76_09900</name>
</gene>
<dbReference type="EMBL" id="SMFK01000005">
    <property type="protein sequence ID" value="TDD96948.1"/>
    <property type="molecule type" value="Genomic_DNA"/>
</dbReference>
<proteinExistence type="predicted"/>
<reference evidence="1 2" key="1">
    <citation type="submission" date="2019-03" db="EMBL/GenBank/DDBJ databases">
        <title>Flavobacterium AR-3-4 sp. nov. isolated from arctic soil.</title>
        <authorList>
            <person name="Chaudhary D.K."/>
        </authorList>
    </citation>
    <scope>NUCLEOTIDE SEQUENCE [LARGE SCALE GENOMIC DNA]</scope>
    <source>
        <strain evidence="1 2">AR-3-4</strain>
    </source>
</reference>
<dbReference type="RefSeq" id="WP_132004983.1">
    <property type="nucleotide sequence ID" value="NZ_SMFK01000005.1"/>
</dbReference>
<organism evidence="1 2">
    <name type="scientific">Flavobacterium cellulosilyticum</name>
    <dbReference type="NCBI Taxonomy" id="2541731"/>
    <lineage>
        <taxon>Bacteria</taxon>
        <taxon>Pseudomonadati</taxon>
        <taxon>Bacteroidota</taxon>
        <taxon>Flavobacteriia</taxon>
        <taxon>Flavobacteriales</taxon>
        <taxon>Flavobacteriaceae</taxon>
        <taxon>Flavobacterium</taxon>
    </lineage>
</organism>
<evidence type="ECO:0000313" key="1">
    <source>
        <dbReference type="EMBL" id="TDD96948.1"/>
    </source>
</evidence>
<sequence>MKVNHCNGQCFLSIQLKKAAEKEKKEAANLREKQELVYIYSVSKNHFTPQFSSEKSKVLITLHCEKPTSIQLGIFRPPLV</sequence>
<evidence type="ECO:0000313" key="2">
    <source>
        <dbReference type="Proteomes" id="UP000295479"/>
    </source>
</evidence>
<accession>A0A4R5CAK3</accession>
<name>A0A4R5CAK3_9FLAO</name>
<dbReference type="OrthoDB" id="980645at2"/>
<dbReference type="Proteomes" id="UP000295479">
    <property type="component" value="Unassembled WGS sequence"/>
</dbReference>
<protein>
    <submittedName>
        <fullName evidence="1">Uncharacterized protein</fullName>
    </submittedName>
</protein>